<name>A0A6H2H230_9BACL</name>
<keyword evidence="2" id="KW-0812">Transmembrane</keyword>
<evidence type="ECO:0000256" key="1">
    <source>
        <dbReference type="SAM" id="MobiDB-lite"/>
    </source>
</evidence>
<feature type="transmembrane region" description="Helical" evidence="2">
    <location>
        <begin position="145"/>
        <end position="167"/>
    </location>
</feature>
<dbReference type="EMBL" id="CP051428">
    <property type="protein sequence ID" value="QJC53398.1"/>
    <property type="molecule type" value="Genomic_DNA"/>
</dbReference>
<dbReference type="Pfam" id="PF17280">
    <property type="entry name" value="DUF5345"/>
    <property type="match status" value="1"/>
</dbReference>
<dbReference type="KEGG" id="palr:HGI30_18700"/>
<evidence type="ECO:0000313" key="3">
    <source>
        <dbReference type="EMBL" id="QJC53398.1"/>
    </source>
</evidence>
<dbReference type="InterPro" id="IPR035238">
    <property type="entry name" value="DUF5345"/>
</dbReference>
<keyword evidence="2" id="KW-1133">Transmembrane helix</keyword>
<gene>
    <name evidence="3" type="ORF">HGI30_18700</name>
</gene>
<evidence type="ECO:0000313" key="4">
    <source>
        <dbReference type="Proteomes" id="UP000502136"/>
    </source>
</evidence>
<accession>A0A6H2H230</accession>
<feature type="region of interest" description="Disordered" evidence="1">
    <location>
        <begin position="1"/>
        <end position="68"/>
    </location>
</feature>
<dbReference type="AlphaFoldDB" id="A0A6H2H230"/>
<keyword evidence="4" id="KW-1185">Reference proteome</keyword>
<feature type="compositionally biased region" description="Basic and acidic residues" evidence="1">
    <location>
        <begin position="40"/>
        <end position="55"/>
    </location>
</feature>
<proteinExistence type="predicted"/>
<reference evidence="3 4" key="1">
    <citation type="submission" date="2020-04" db="EMBL/GenBank/DDBJ databases">
        <title>Novel Paenibacillus strain UniB2 isolated from commercial digestive syrup.</title>
        <authorList>
            <person name="Thorat V."/>
            <person name="Kirdat K."/>
            <person name="Tiwarekar B."/>
            <person name="Yadav A."/>
        </authorList>
    </citation>
    <scope>NUCLEOTIDE SEQUENCE [LARGE SCALE GENOMIC DNA]</scope>
    <source>
        <strain evidence="3 4">UniB2</strain>
    </source>
</reference>
<dbReference type="RefSeq" id="WP_168908936.1">
    <property type="nucleotide sequence ID" value="NZ_CP051428.1"/>
</dbReference>
<feature type="compositionally biased region" description="Basic and acidic residues" evidence="1">
    <location>
        <begin position="1"/>
        <end position="13"/>
    </location>
</feature>
<organism evidence="3 4">
    <name type="scientific">Paenibacillus albicereus</name>
    <dbReference type="NCBI Taxonomy" id="2726185"/>
    <lineage>
        <taxon>Bacteria</taxon>
        <taxon>Bacillati</taxon>
        <taxon>Bacillota</taxon>
        <taxon>Bacilli</taxon>
        <taxon>Bacillales</taxon>
        <taxon>Paenibacillaceae</taxon>
        <taxon>Paenibacillus</taxon>
    </lineage>
</organism>
<protein>
    <submittedName>
        <fullName evidence="3">DUF5345 family protein</fullName>
    </submittedName>
</protein>
<sequence length="187" mass="19993">MKEKERPEAERTNASRNGAARSEAESEQPGAARTDAGRTLGDRSEAKQPGEDKADAGPTAAQRLESDCSDEQAQEAFVLQLQLELKQMDDSLSEAEPDPQQMLALVREVQAGQRRRLLRDLLRFWLAAAVVLAGGIWAAGAAPAYYVGAQLALTAATFALVALAGLLRRPLEARRSGKPAERGGDAA</sequence>
<feature type="transmembrane region" description="Helical" evidence="2">
    <location>
        <begin position="121"/>
        <end position="139"/>
    </location>
</feature>
<dbReference type="Proteomes" id="UP000502136">
    <property type="component" value="Chromosome"/>
</dbReference>
<evidence type="ECO:0000256" key="2">
    <source>
        <dbReference type="SAM" id="Phobius"/>
    </source>
</evidence>
<keyword evidence="2" id="KW-0472">Membrane</keyword>